<gene>
    <name evidence="1" type="ORF">DD902_04270</name>
    <name evidence="2" type="ORF">DV961_08345</name>
</gene>
<dbReference type="Proteomes" id="UP000256409">
    <property type="component" value="Unassembled WGS sequence"/>
</dbReference>
<dbReference type="Proteomes" id="UP000246800">
    <property type="component" value="Unassembled WGS sequence"/>
</dbReference>
<dbReference type="AlphaFoldDB" id="A0A317YVM8"/>
<evidence type="ECO:0000313" key="1">
    <source>
        <dbReference type="EMBL" id="PWZ75883.1"/>
    </source>
</evidence>
<reference evidence="4" key="3">
    <citation type="journal article" date="2018" name="Vet. Microbiol.">
        <title>Molecular epidemiology of methicillin-resistant staphylococci amongst veterinary personnel, personnel-owned pets, patients and the hospital environment of two companion animal veterinary hospitals.</title>
        <authorList>
            <person name="Worthing K.A."/>
            <person name="Brown J."/>
            <person name="Gerber L."/>
            <person name="Abraham S."/>
            <person name="Trott D."/>
            <person name="Norris J.M."/>
        </authorList>
    </citation>
    <scope>NUCLEOTIDE SEQUENCE [LARGE SCALE GENOMIC DNA]</scope>
    <source>
        <strain evidence="4">ST496-2</strain>
    </source>
</reference>
<reference evidence="2" key="2">
    <citation type="journal article" date="2018" name="Vet. Microbiol.">
        <title>Methicillin-resistant staphylococci amongst veterinary personnel, personnel-owned pets, patients and the hospital environment of two small animal veterinary hospitals.</title>
        <authorList>
            <person name="Worthing K.A."/>
            <person name="Brown J."/>
            <person name="Gerber L."/>
            <person name="Abraham S."/>
            <person name="Trott D."/>
            <person name="Norris J.M."/>
        </authorList>
    </citation>
    <scope>NUCLEOTIDE SEQUENCE</scope>
    <source>
        <strain evidence="2">ST496-2</strain>
    </source>
</reference>
<accession>A0A317YVM8</accession>
<dbReference type="EMBL" id="QQPC01000054">
    <property type="protein sequence ID" value="REA81024.1"/>
    <property type="molecule type" value="Genomic_DNA"/>
</dbReference>
<protein>
    <submittedName>
        <fullName evidence="2">Uncharacterized protein</fullName>
    </submittedName>
</protein>
<dbReference type="RefSeq" id="WP_110168659.1">
    <property type="nucleotide sequence ID" value="NZ_BAAFHQ010000006.1"/>
</dbReference>
<evidence type="ECO:0000313" key="3">
    <source>
        <dbReference type="Proteomes" id="UP000246800"/>
    </source>
</evidence>
<dbReference type="OrthoDB" id="2401415at2"/>
<reference evidence="1 3" key="1">
    <citation type="journal article" date="2018" name="Vet. Microbiol.">
        <title>Clonal diversity and geographic distribution of methicillin-resistant Staphylococcus pseudintermedius from Australian animals: Discovery of novel sequence types.</title>
        <authorList>
            <person name="Worthing K.A."/>
            <person name="Abraham S."/>
            <person name="Coombs G.W."/>
            <person name="Pang S."/>
            <person name="Saputra S."/>
            <person name="Jordan D."/>
            <person name="Trott D.J."/>
            <person name="Norris J.M."/>
        </authorList>
    </citation>
    <scope>NUCLEOTIDE SEQUENCE [LARGE SCALE GENOMIC DNA]</scope>
    <source>
        <strain evidence="1 3">ST525 1</strain>
    </source>
</reference>
<name>A0A317YVM8_STAPS</name>
<sequence length="95" mass="10809">MNKYIIKDGVIAYKGNIYRKGDLIELEDKYAQSLKPYLDMSKSNQIDLSQYGDINDLKVSDLQKIVDEFGIEVIPTGKTGPIRSDYLKALDSYKV</sequence>
<dbReference type="EMBL" id="QEIT01000021">
    <property type="protein sequence ID" value="PWZ75883.1"/>
    <property type="molecule type" value="Genomic_DNA"/>
</dbReference>
<comment type="caution">
    <text evidence="2">The sequence shown here is derived from an EMBL/GenBank/DDBJ whole genome shotgun (WGS) entry which is preliminary data.</text>
</comment>
<organism evidence="2 4">
    <name type="scientific">Staphylococcus pseudintermedius</name>
    <dbReference type="NCBI Taxonomy" id="283734"/>
    <lineage>
        <taxon>Bacteria</taxon>
        <taxon>Bacillati</taxon>
        <taxon>Bacillota</taxon>
        <taxon>Bacilli</taxon>
        <taxon>Bacillales</taxon>
        <taxon>Staphylococcaceae</taxon>
        <taxon>Staphylococcus</taxon>
        <taxon>Staphylococcus intermedius group</taxon>
    </lineage>
</organism>
<evidence type="ECO:0000313" key="4">
    <source>
        <dbReference type="Proteomes" id="UP000256409"/>
    </source>
</evidence>
<proteinExistence type="predicted"/>
<evidence type="ECO:0000313" key="2">
    <source>
        <dbReference type="EMBL" id="REA81024.1"/>
    </source>
</evidence>